<dbReference type="GO" id="GO:0015074">
    <property type="term" value="P:DNA integration"/>
    <property type="evidence" value="ECO:0007669"/>
    <property type="project" value="InterPro"/>
</dbReference>
<comment type="similarity">
    <text evidence="1">Belongs to the 'phage' integrase family.</text>
</comment>
<dbReference type="SUPFAM" id="SSF56349">
    <property type="entry name" value="DNA breaking-rejoining enzymes"/>
    <property type="match status" value="1"/>
</dbReference>
<dbReference type="InterPro" id="IPR011010">
    <property type="entry name" value="DNA_brk_join_enz"/>
</dbReference>
<gene>
    <name evidence="5" type="ORF">LKD32_07605</name>
</gene>
<dbReference type="GO" id="GO:0003677">
    <property type="term" value="F:DNA binding"/>
    <property type="evidence" value="ECO:0007669"/>
    <property type="project" value="UniProtKB-UniRule"/>
</dbReference>
<accession>A0AAE3DI74</accession>
<evidence type="ECO:0000259" key="4">
    <source>
        <dbReference type="PROSITE" id="PS51900"/>
    </source>
</evidence>
<comment type="caution">
    <text evidence="5">The sequence shown here is derived from an EMBL/GenBank/DDBJ whole genome shotgun (WGS) entry which is preliminary data.</text>
</comment>
<organism evidence="5 6">
    <name type="scientific">Brotaphodocola catenula</name>
    <dbReference type="NCBI Taxonomy" id="2885361"/>
    <lineage>
        <taxon>Bacteria</taxon>
        <taxon>Bacillati</taxon>
        <taxon>Bacillota</taxon>
        <taxon>Clostridia</taxon>
        <taxon>Lachnospirales</taxon>
        <taxon>Lachnospiraceae</taxon>
        <taxon>Brotaphodocola</taxon>
    </lineage>
</organism>
<evidence type="ECO:0000313" key="5">
    <source>
        <dbReference type="EMBL" id="MCC2164745.1"/>
    </source>
</evidence>
<evidence type="ECO:0000256" key="3">
    <source>
        <dbReference type="PROSITE-ProRule" id="PRU01248"/>
    </source>
</evidence>
<feature type="domain" description="Core-binding (CB)" evidence="4">
    <location>
        <begin position="69"/>
        <end position="161"/>
    </location>
</feature>
<proteinExistence type="inferred from homology"/>
<dbReference type="Gene3D" id="1.10.150.130">
    <property type="match status" value="1"/>
</dbReference>
<dbReference type="RefSeq" id="WP_308451293.1">
    <property type="nucleotide sequence ID" value="NZ_JAJEPU010000018.1"/>
</dbReference>
<reference evidence="5" key="1">
    <citation type="submission" date="2021-10" db="EMBL/GenBank/DDBJ databases">
        <title>Anaerobic single-cell dispensing facilitates the cultivation of human gut bacteria.</title>
        <authorList>
            <person name="Afrizal A."/>
        </authorList>
    </citation>
    <scope>NUCLEOTIDE SEQUENCE</scope>
    <source>
        <strain evidence="5">CLA-AA-H274</strain>
    </source>
</reference>
<dbReference type="InterPro" id="IPR010998">
    <property type="entry name" value="Integrase_recombinase_N"/>
</dbReference>
<name>A0AAE3DI74_9FIRM</name>
<dbReference type="InterPro" id="IPR044068">
    <property type="entry name" value="CB"/>
</dbReference>
<keyword evidence="6" id="KW-1185">Reference proteome</keyword>
<keyword evidence="2 3" id="KW-0238">DNA-binding</keyword>
<dbReference type="InterPro" id="IPR004107">
    <property type="entry name" value="Integrase_SAM-like_N"/>
</dbReference>
<dbReference type="PROSITE" id="PS51900">
    <property type="entry name" value="CB"/>
    <property type="match status" value="1"/>
</dbReference>
<evidence type="ECO:0000256" key="2">
    <source>
        <dbReference type="ARBA" id="ARBA00023125"/>
    </source>
</evidence>
<sequence>MTYVRKRGNSFQITVSCGYDSSGKRVIKTTTFTSDAGLSKKRAQAEAEKFTVRFEDKIKTGGDISSDKLTLERLCVEFLEDMEDEDCLAVSTLEDYRKRIESRIIPSLGHLRLTQITNRVVKGFLKKLGKGERLDDRGGMLSEGTVTKYRATISTVLSYAVEEGYLPINPLIYSGKQHRCAKTKREYKTKQLTIDQTKRFLWLLDNPVEIRRQQHTAKRNGQTILIKECS</sequence>
<dbReference type="AlphaFoldDB" id="A0AAE3DI74"/>
<dbReference type="EMBL" id="JAJEPU010000018">
    <property type="protein sequence ID" value="MCC2164745.1"/>
    <property type="molecule type" value="Genomic_DNA"/>
</dbReference>
<dbReference type="Pfam" id="PF14659">
    <property type="entry name" value="Phage_int_SAM_3"/>
    <property type="match status" value="1"/>
</dbReference>
<evidence type="ECO:0000256" key="1">
    <source>
        <dbReference type="ARBA" id="ARBA00008857"/>
    </source>
</evidence>
<evidence type="ECO:0000313" key="6">
    <source>
        <dbReference type="Proteomes" id="UP001198962"/>
    </source>
</evidence>
<dbReference type="Proteomes" id="UP001198962">
    <property type="component" value="Unassembled WGS sequence"/>
</dbReference>
<protein>
    <submittedName>
        <fullName evidence="5">Phage integrase SAM-like domain-containing protein</fullName>
    </submittedName>
</protein>